<evidence type="ECO:0000256" key="1">
    <source>
        <dbReference type="SAM" id="MobiDB-lite"/>
    </source>
</evidence>
<feature type="region of interest" description="Disordered" evidence="1">
    <location>
        <begin position="77"/>
        <end position="131"/>
    </location>
</feature>
<gene>
    <name evidence="2" type="ORF">D7W81_26970</name>
</gene>
<organism evidence="2 3">
    <name type="scientific">Corallococcus aberystwythensis</name>
    <dbReference type="NCBI Taxonomy" id="2316722"/>
    <lineage>
        <taxon>Bacteria</taxon>
        <taxon>Pseudomonadati</taxon>
        <taxon>Myxococcota</taxon>
        <taxon>Myxococcia</taxon>
        <taxon>Myxococcales</taxon>
        <taxon>Cystobacterineae</taxon>
        <taxon>Myxococcaceae</taxon>
        <taxon>Corallococcus</taxon>
    </lineage>
</organism>
<comment type="caution">
    <text evidence="2">The sequence shown here is derived from an EMBL/GenBank/DDBJ whole genome shotgun (WGS) entry which is preliminary data.</text>
</comment>
<dbReference type="AlphaFoldDB" id="A0A3A8Q3Y0"/>
<feature type="non-terminal residue" evidence="2">
    <location>
        <position position="131"/>
    </location>
</feature>
<dbReference type="EMBL" id="RAWK01000184">
    <property type="protein sequence ID" value="RKH59612.1"/>
    <property type="molecule type" value="Genomic_DNA"/>
</dbReference>
<evidence type="ECO:0000313" key="2">
    <source>
        <dbReference type="EMBL" id="RKH59612.1"/>
    </source>
</evidence>
<proteinExistence type="predicted"/>
<protein>
    <submittedName>
        <fullName evidence="2">Uncharacterized protein</fullName>
    </submittedName>
</protein>
<accession>A0A3A8Q3Y0</accession>
<dbReference type="Proteomes" id="UP000267003">
    <property type="component" value="Unassembled WGS sequence"/>
</dbReference>
<reference evidence="3" key="1">
    <citation type="submission" date="2018-09" db="EMBL/GenBank/DDBJ databases">
        <authorList>
            <person name="Livingstone P.G."/>
            <person name="Whitworth D.E."/>
        </authorList>
    </citation>
    <scope>NUCLEOTIDE SEQUENCE [LARGE SCALE GENOMIC DNA]</scope>
    <source>
        <strain evidence="3">AB050A</strain>
    </source>
</reference>
<evidence type="ECO:0000313" key="3">
    <source>
        <dbReference type="Proteomes" id="UP000267003"/>
    </source>
</evidence>
<keyword evidence="3" id="KW-1185">Reference proteome</keyword>
<sequence length="131" mass="14716">MTQRFGRVRRVQRLLCRRQVLADAVRHRLGGAIAAPLGPGRGGGRILWLHEGLLLLGSHLWGRLRLRVHGLLVLGRRHGRDGRGRDGRGDRGGRRRHHGHGGRDRVRALPEEGDGERDDDRQAHGHGHRPL</sequence>
<feature type="compositionally biased region" description="Basic and acidic residues" evidence="1">
    <location>
        <begin position="81"/>
        <end position="92"/>
    </location>
</feature>
<feature type="compositionally biased region" description="Basic and acidic residues" evidence="1">
    <location>
        <begin position="101"/>
        <end position="110"/>
    </location>
</feature>
<name>A0A3A8Q3Y0_9BACT</name>